<organism evidence="2 3">
    <name type="scientific">Discostella pseudostelligera</name>
    <dbReference type="NCBI Taxonomy" id="259834"/>
    <lineage>
        <taxon>Eukaryota</taxon>
        <taxon>Sar</taxon>
        <taxon>Stramenopiles</taxon>
        <taxon>Ochrophyta</taxon>
        <taxon>Bacillariophyta</taxon>
        <taxon>Coscinodiscophyceae</taxon>
        <taxon>Thalassiosirophycidae</taxon>
        <taxon>Stephanodiscales</taxon>
        <taxon>Stephanodiscaceae</taxon>
        <taxon>Discostella</taxon>
    </lineage>
</organism>
<evidence type="ECO:0000313" key="3">
    <source>
        <dbReference type="Proteomes" id="UP001530293"/>
    </source>
</evidence>
<feature type="chain" id="PRO_5044884482" evidence="1">
    <location>
        <begin position="21"/>
        <end position="104"/>
    </location>
</feature>
<accession>A0ABD3NEP0</accession>
<dbReference type="AlphaFoldDB" id="A0ABD3NEP0"/>
<dbReference type="EMBL" id="JALLBG020000027">
    <property type="protein sequence ID" value="KAL3771270.1"/>
    <property type="molecule type" value="Genomic_DNA"/>
</dbReference>
<keyword evidence="3" id="KW-1185">Reference proteome</keyword>
<gene>
    <name evidence="2" type="ORF">ACHAWU_005174</name>
</gene>
<dbReference type="Proteomes" id="UP001530293">
    <property type="component" value="Unassembled WGS sequence"/>
</dbReference>
<sequence>MNYPVLAFATVAAMTAIASGNEFLCDIPTAGCANGMFNQVTCSCDCIPPFCPDALAKDDIASAVSATAPVASLSALSVLVEAGASTSVVEGGTSSGDSAASAMV</sequence>
<feature type="signal peptide" evidence="1">
    <location>
        <begin position="1"/>
        <end position="20"/>
    </location>
</feature>
<evidence type="ECO:0000313" key="2">
    <source>
        <dbReference type="EMBL" id="KAL3771270.1"/>
    </source>
</evidence>
<evidence type="ECO:0000256" key="1">
    <source>
        <dbReference type="SAM" id="SignalP"/>
    </source>
</evidence>
<proteinExistence type="predicted"/>
<name>A0ABD3NEP0_9STRA</name>
<keyword evidence="1" id="KW-0732">Signal</keyword>
<reference evidence="2 3" key="1">
    <citation type="submission" date="2024-10" db="EMBL/GenBank/DDBJ databases">
        <title>Updated reference genomes for cyclostephanoid diatoms.</title>
        <authorList>
            <person name="Roberts W.R."/>
            <person name="Alverson A.J."/>
        </authorList>
    </citation>
    <scope>NUCLEOTIDE SEQUENCE [LARGE SCALE GENOMIC DNA]</scope>
    <source>
        <strain evidence="2 3">AJA232-27</strain>
    </source>
</reference>
<protein>
    <submittedName>
        <fullName evidence="2">Uncharacterized protein</fullName>
    </submittedName>
</protein>
<comment type="caution">
    <text evidence="2">The sequence shown here is derived from an EMBL/GenBank/DDBJ whole genome shotgun (WGS) entry which is preliminary data.</text>
</comment>